<feature type="chain" id="PRO_5047302479" evidence="7">
    <location>
        <begin position="29"/>
        <end position="418"/>
    </location>
</feature>
<dbReference type="Pfam" id="PF25944">
    <property type="entry name" value="Beta-barrel_RND"/>
    <property type="match status" value="1"/>
</dbReference>
<dbReference type="EMBL" id="JBHLUN010000002">
    <property type="protein sequence ID" value="MFC0407420.1"/>
    <property type="molecule type" value="Genomic_DNA"/>
</dbReference>
<dbReference type="SUPFAM" id="SSF111369">
    <property type="entry name" value="HlyD-like secretion proteins"/>
    <property type="match status" value="1"/>
</dbReference>
<reference evidence="11 12" key="1">
    <citation type="submission" date="2024-09" db="EMBL/GenBank/DDBJ databases">
        <authorList>
            <person name="Sun Q."/>
            <person name="Mori K."/>
        </authorList>
    </citation>
    <scope>NUCLEOTIDE SEQUENCE [LARGE SCALE GENOMIC DNA]</scope>
    <source>
        <strain evidence="11 12">TBRC 5777</strain>
    </source>
</reference>
<feature type="region of interest" description="Disordered" evidence="6">
    <location>
        <begin position="389"/>
        <end position="418"/>
    </location>
</feature>
<dbReference type="Gene3D" id="2.40.420.20">
    <property type="match status" value="1"/>
</dbReference>
<evidence type="ECO:0000256" key="1">
    <source>
        <dbReference type="ARBA" id="ARBA00004236"/>
    </source>
</evidence>
<dbReference type="Gene3D" id="2.40.50.100">
    <property type="match status" value="1"/>
</dbReference>
<comment type="similarity">
    <text evidence="2">Belongs to the membrane fusion protein (MFP) (TC 8.A.1) family.</text>
</comment>
<evidence type="ECO:0000313" key="12">
    <source>
        <dbReference type="Proteomes" id="UP001589865"/>
    </source>
</evidence>
<dbReference type="Proteomes" id="UP001589865">
    <property type="component" value="Unassembled WGS sequence"/>
</dbReference>
<dbReference type="PANTHER" id="PTHR30469:SF36">
    <property type="entry name" value="BLL3903 PROTEIN"/>
    <property type="match status" value="1"/>
</dbReference>
<evidence type="ECO:0000259" key="9">
    <source>
        <dbReference type="Pfam" id="PF25917"/>
    </source>
</evidence>
<evidence type="ECO:0000259" key="8">
    <source>
        <dbReference type="Pfam" id="PF25876"/>
    </source>
</evidence>
<sequence length="418" mass="42968">MPPALRTSPILGLLLGSLASLASTAGQAQEAASPNGRGGGGAGGAPAVAVAVQPATVGSVPVEVTTNGVAEAPSVISVRSRVDGQVERVLVNEGDTVQAGQVLFTLDSRVTQAQLAQQQANLDRDRATAARAASDAQRYASLRSGAFASVQQADQAQAEAVAAAATVRADEAMLAQTRLNLDFATIRAEAPGRLGALPVKAGNFVRASEGVVLATITQTNPILVSFSVPEGWLGELRAAQARGEKPKVLASRPSRQTAEQGGAAGPGQPAVGELVFVDSAVDSTTGTIKLKGRFSNEPARLWPGQFLEVALVPREEPNTLSVPAEAVQRGQQGAFLFTVHDNTARRVGVRVVRYVNGRAVLADAQVANGEPVVTEGAVRLQDGMRVAVRSPENKNGGAGATVTGEAAKPDAPRREASR</sequence>
<evidence type="ECO:0000256" key="7">
    <source>
        <dbReference type="SAM" id="SignalP"/>
    </source>
</evidence>
<dbReference type="PANTHER" id="PTHR30469">
    <property type="entry name" value="MULTIDRUG RESISTANCE PROTEIN MDTA"/>
    <property type="match status" value="1"/>
</dbReference>
<evidence type="ECO:0000256" key="2">
    <source>
        <dbReference type="ARBA" id="ARBA00009477"/>
    </source>
</evidence>
<keyword evidence="3" id="KW-1003">Cell membrane</keyword>
<keyword evidence="4" id="KW-0997">Cell inner membrane</keyword>
<dbReference type="InterPro" id="IPR006143">
    <property type="entry name" value="RND_pump_MFP"/>
</dbReference>
<dbReference type="RefSeq" id="WP_377043119.1">
    <property type="nucleotide sequence ID" value="NZ_JBHLUN010000002.1"/>
</dbReference>
<dbReference type="Gene3D" id="1.10.287.470">
    <property type="entry name" value="Helix hairpin bin"/>
    <property type="match status" value="1"/>
</dbReference>
<feature type="signal peptide" evidence="7">
    <location>
        <begin position="1"/>
        <end position="28"/>
    </location>
</feature>
<keyword evidence="12" id="KW-1185">Reference proteome</keyword>
<dbReference type="InterPro" id="IPR058624">
    <property type="entry name" value="MdtA-like_HH"/>
</dbReference>
<accession>A0ABV6JPN3</accession>
<evidence type="ECO:0000256" key="5">
    <source>
        <dbReference type="ARBA" id="ARBA00023136"/>
    </source>
</evidence>
<evidence type="ECO:0000313" key="11">
    <source>
        <dbReference type="EMBL" id="MFC0407420.1"/>
    </source>
</evidence>
<feature type="domain" description="Multidrug resistance protein MdtA-like beta-barrel" evidence="10">
    <location>
        <begin position="221"/>
        <end position="310"/>
    </location>
</feature>
<keyword evidence="7" id="KW-0732">Signal</keyword>
<evidence type="ECO:0000256" key="4">
    <source>
        <dbReference type="ARBA" id="ARBA00022519"/>
    </source>
</evidence>
<gene>
    <name evidence="11" type="ORF">ACFFGY_04115</name>
</gene>
<name>A0ABV6JPN3_9PROT</name>
<organism evidence="11 12">
    <name type="scientific">Roseomonas elaeocarpi</name>
    <dbReference type="NCBI Taxonomy" id="907779"/>
    <lineage>
        <taxon>Bacteria</taxon>
        <taxon>Pseudomonadati</taxon>
        <taxon>Pseudomonadota</taxon>
        <taxon>Alphaproteobacteria</taxon>
        <taxon>Acetobacterales</taxon>
        <taxon>Roseomonadaceae</taxon>
        <taxon>Roseomonas</taxon>
    </lineage>
</organism>
<feature type="region of interest" description="Disordered" evidence="6">
    <location>
        <begin position="243"/>
        <end position="269"/>
    </location>
</feature>
<dbReference type="Pfam" id="PF25876">
    <property type="entry name" value="HH_MFP_RND"/>
    <property type="match status" value="1"/>
</dbReference>
<feature type="compositionally biased region" description="Low complexity" evidence="6">
    <location>
        <begin position="258"/>
        <end position="269"/>
    </location>
</feature>
<proteinExistence type="inferred from homology"/>
<evidence type="ECO:0000256" key="6">
    <source>
        <dbReference type="SAM" id="MobiDB-lite"/>
    </source>
</evidence>
<keyword evidence="5" id="KW-0472">Membrane</keyword>
<comment type="caution">
    <text evidence="11">The sequence shown here is derived from an EMBL/GenBank/DDBJ whole genome shotgun (WGS) entry which is preliminary data.</text>
</comment>
<dbReference type="NCBIfam" id="TIGR01730">
    <property type="entry name" value="RND_mfp"/>
    <property type="match status" value="1"/>
</dbReference>
<dbReference type="Pfam" id="PF25917">
    <property type="entry name" value="BSH_RND"/>
    <property type="match status" value="1"/>
</dbReference>
<evidence type="ECO:0000256" key="3">
    <source>
        <dbReference type="ARBA" id="ARBA00022475"/>
    </source>
</evidence>
<comment type="subcellular location">
    <subcellularLocation>
        <location evidence="1">Cell membrane</location>
    </subcellularLocation>
</comment>
<protein>
    <submittedName>
        <fullName evidence="11">Efflux RND transporter periplasmic adaptor subunit</fullName>
    </submittedName>
</protein>
<feature type="domain" description="Multidrug resistance protein MdtA-like barrel-sandwich hybrid" evidence="9">
    <location>
        <begin position="75"/>
        <end position="216"/>
    </location>
</feature>
<feature type="domain" description="Multidrug resistance protein MdtA-like alpha-helical hairpin" evidence="8">
    <location>
        <begin position="114"/>
        <end position="183"/>
    </location>
</feature>
<dbReference type="InterPro" id="IPR058626">
    <property type="entry name" value="MdtA-like_b-barrel"/>
</dbReference>
<dbReference type="Gene3D" id="2.40.30.170">
    <property type="match status" value="1"/>
</dbReference>
<feature type="compositionally biased region" description="Basic and acidic residues" evidence="6">
    <location>
        <begin position="407"/>
        <end position="418"/>
    </location>
</feature>
<dbReference type="InterPro" id="IPR058625">
    <property type="entry name" value="MdtA-like_BSH"/>
</dbReference>
<evidence type="ECO:0000259" key="10">
    <source>
        <dbReference type="Pfam" id="PF25944"/>
    </source>
</evidence>